<feature type="region of interest" description="Disordered" evidence="1">
    <location>
        <begin position="34"/>
        <end position="54"/>
    </location>
</feature>
<evidence type="ECO:0000313" key="2">
    <source>
        <dbReference type="EMBL" id="KAI9194178.1"/>
    </source>
</evidence>
<keyword evidence="3" id="KW-1185">Reference proteome</keyword>
<dbReference type="Proteomes" id="UP001064489">
    <property type="component" value="Chromosome 1"/>
</dbReference>
<reference evidence="2" key="1">
    <citation type="journal article" date="2022" name="Plant J.">
        <title>Strategies of tolerance reflected in two North American maple genomes.</title>
        <authorList>
            <person name="McEvoy S.L."/>
            <person name="Sezen U.U."/>
            <person name="Trouern-Trend A."/>
            <person name="McMahon S.M."/>
            <person name="Schaberg P.G."/>
            <person name="Yang J."/>
            <person name="Wegrzyn J.L."/>
            <person name="Swenson N.G."/>
        </authorList>
    </citation>
    <scope>NUCLEOTIDE SEQUENCE</scope>
    <source>
        <strain evidence="2">91603</strain>
    </source>
</reference>
<organism evidence="2 3">
    <name type="scientific">Acer negundo</name>
    <name type="common">Box elder</name>
    <dbReference type="NCBI Taxonomy" id="4023"/>
    <lineage>
        <taxon>Eukaryota</taxon>
        <taxon>Viridiplantae</taxon>
        <taxon>Streptophyta</taxon>
        <taxon>Embryophyta</taxon>
        <taxon>Tracheophyta</taxon>
        <taxon>Spermatophyta</taxon>
        <taxon>Magnoliopsida</taxon>
        <taxon>eudicotyledons</taxon>
        <taxon>Gunneridae</taxon>
        <taxon>Pentapetalae</taxon>
        <taxon>rosids</taxon>
        <taxon>malvids</taxon>
        <taxon>Sapindales</taxon>
        <taxon>Sapindaceae</taxon>
        <taxon>Hippocastanoideae</taxon>
        <taxon>Acereae</taxon>
        <taxon>Acer</taxon>
    </lineage>
</organism>
<reference evidence="2" key="2">
    <citation type="submission" date="2023-02" db="EMBL/GenBank/DDBJ databases">
        <authorList>
            <person name="Swenson N.G."/>
            <person name="Wegrzyn J.L."/>
            <person name="Mcevoy S.L."/>
        </authorList>
    </citation>
    <scope>NUCLEOTIDE SEQUENCE</scope>
    <source>
        <strain evidence="2">91603</strain>
        <tissue evidence="2">Leaf</tissue>
    </source>
</reference>
<feature type="compositionally biased region" description="Polar residues" evidence="1">
    <location>
        <begin position="37"/>
        <end position="54"/>
    </location>
</feature>
<protein>
    <submittedName>
        <fullName evidence="2">Uncharacterized protein</fullName>
    </submittedName>
</protein>
<name>A0AAD5JCB9_ACENE</name>
<accession>A0AAD5JCB9</accession>
<dbReference type="AlphaFoldDB" id="A0AAD5JCB9"/>
<gene>
    <name evidence="2" type="ORF">LWI28_003749</name>
</gene>
<dbReference type="EMBL" id="JAJSOW010000003">
    <property type="protein sequence ID" value="KAI9194178.1"/>
    <property type="molecule type" value="Genomic_DNA"/>
</dbReference>
<evidence type="ECO:0000313" key="3">
    <source>
        <dbReference type="Proteomes" id="UP001064489"/>
    </source>
</evidence>
<comment type="caution">
    <text evidence="2">The sequence shown here is derived from an EMBL/GenBank/DDBJ whole genome shotgun (WGS) entry which is preliminary data.</text>
</comment>
<sequence length="201" mass="22159">MQMALFSVSVQGKLNMYNPYDDGVDSSKCLRQKMSDAPNSFEPTGNANRAESESALNDHSPLWKYVTKLEKMGKGGRNTSFQFNFCQQIYKGSYSRVKSHLLKIKGGGIASCSKVTNATLSEMHKEVEKAEFRVKQSLPRQIPLPTTSSGKTIGFSIGSTYHGLDLPSLGPKKRKGMSGPIEKALNIGVKEQLDSEIARMF</sequence>
<proteinExistence type="predicted"/>
<evidence type="ECO:0000256" key="1">
    <source>
        <dbReference type="SAM" id="MobiDB-lite"/>
    </source>
</evidence>